<dbReference type="InterPro" id="IPR044068">
    <property type="entry name" value="CB"/>
</dbReference>
<dbReference type="Pfam" id="PF14659">
    <property type="entry name" value="Phage_int_SAM_3"/>
    <property type="match status" value="1"/>
</dbReference>
<dbReference type="PANTHER" id="PTHR30349">
    <property type="entry name" value="PHAGE INTEGRASE-RELATED"/>
    <property type="match status" value="1"/>
</dbReference>
<keyword evidence="4" id="KW-0233">DNA recombination</keyword>
<evidence type="ECO:0008006" key="10">
    <source>
        <dbReference type="Google" id="ProtNLM"/>
    </source>
</evidence>
<dbReference type="PANTHER" id="PTHR30349:SF41">
    <property type="entry name" value="INTEGRASE_RECOMBINASE PROTEIN MJ0367-RELATED"/>
    <property type="match status" value="1"/>
</dbReference>
<sequence length="386" mass="43355">MTGLDGRRNRARKGGFASRSEAERAAWELLELPGPEAVARMWTVGRWLEFWLSEQENRLRPNTVINYRSIVRKHLVPALGAHRLNKLNTRDVQRAIDVIARKKVRGDRLIAASSVHRARAVLRSALSEARRQGMVGYNAARAVRVPSGVRPHAVVWTEERIKEFEEFGIRPRVAVWDLPDVGRFLQAVKDDPLFPLWWLVALRGPRRGEIAGLRWEDVDLVAGCFSIREQVTVVNGKEVIGPPKSAAGVRTLALDDYSVQLLEALREWQRRNFGQVGAKDRVFRRADGRPVRAEWLTRRFKELAEEAGLPPVRLHDLRHCAAGAAGAAGVDLMTIQRDLGHASPVTTAETYWVVFLEVARRSVQATAALLLKHAKVRMSLEAASQA</sequence>
<dbReference type="EMBL" id="BOMH01000036">
    <property type="protein sequence ID" value="GID66803.1"/>
    <property type="molecule type" value="Genomic_DNA"/>
</dbReference>
<dbReference type="CDD" id="cd01189">
    <property type="entry name" value="INT_ICEBs1_C_like"/>
    <property type="match status" value="1"/>
</dbReference>
<evidence type="ECO:0000256" key="5">
    <source>
        <dbReference type="PROSITE-ProRule" id="PRU01248"/>
    </source>
</evidence>
<gene>
    <name evidence="8" type="ORF">Acy02nite_46840</name>
</gene>
<organism evidence="8 9">
    <name type="scientific">Actinoplanes cyaneus</name>
    <dbReference type="NCBI Taxonomy" id="52696"/>
    <lineage>
        <taxon>Bacteria</taxon>
        <taxon>Bacillati</taxon>
        <taxon>Actinomycetota</taxon>
        <taxon>Actinomycetes</taxon>
        <taxon>Micromonosporales</taxon>
        <taxon>Micromonosporaceae</taxon>
        <taxon>Actinoplanes</taxon>
    </lineage>
</organism>
<name>A0A919M709_9ACTN</name>
<comment type="caution">
    <text evidence="8">The sequence shown here is derived from an EMBL/GenBank/DDBJ whole genome shotgun (WGS) entry which is preliminary data.</text>
</comment>
<dbReference type="InterPro" id="IPR013762">
    <property type="entry name" value="Integrase-like_cat_sf"/>
</dbReference>
<dbReference type="GO" id="GO:0015074">
    <property type="term" value="P:DNA integration"/>
    <property type="evidence" value="ECO:0007669"/>
    <property type="project" value="UniProtKB-KW"/>
</dbReference>
<dbReference type="GO" id="GO:0003677">
    <property type="term" value="F:DNA binding"/>
    <property type="evidence" value="ECO:0007669"/>
    <property type="project" value="UniProtKB-UniRule"/>
</dbReference>
<evidence type="ECO:0000256" key="1">
    <source>
        <dbReference type="ARBA" id="ARBA00008857"/>
    </source>
</evidence>
<dbReference type="AlphaFoldDB" id="A0A919M709"/>
<reference evidence="8" key="1">
    <citation type="submission" date="2021-01" db="EMBL/GenBank/DDBJ databases">
        <title>Whole genome shotgun sequence of Actinoplanes cyaneus NBRC 14990.</title>
        <authorList>
            <person name="Komaki H."/>
            <person name="Tamura T."/>
        </authorList>
    </citation>
    <scope>NUCLEOTIDE SEQUENCE</scope>
    <source>
        <strain evidence="8">NBRC 14990</strain>
    </source>
</reference>
<evidence type="ECO:0000313" key="9">
    <source>
        <dbReference type="Proteomes" id="UP000619479"/>
    </source>
</evidence>
<evidence type="ECO:0000256" key="2">
    <source>
        <dbReference type="ARBA" id="ARBA00022908"/>
    </source>
</evidence>
<dbReference type="SUPFAM" id="SSF56349">
    <property type="entry name" value="DNA breaking-rejoining enzymes"/>
    <property type="match status" value="1"/>
</dbReference>
<dbReference type="InterPro" id="IPR010998">
    <property type="entry name" value="Integrase_recombinase_N"/>
</dbReference>
<dbReference type="InterPro" id="IPR050090">
    <property type="entry name" value="Tyrosine_recombinase_XerCD"/>
</dbReference>
<keyword evidence="3 5" id="KW-0238">DNA-binding</keyword>
<dbReference type="PROSITE" id="PS51898">
    <property type="entry name" value="TYR_RECOMBINASE"/>
    <property type="match status" value="1"/>
</dbReference>
<evidence type="ECO:0000256" key="4">
    <source>
        <dbReference type="ARBA" id="ARBA00023172"/>
    </source>
</evidence>
<dbReference type="PROSITE" id="PS51900">
    <property type="entry name" value="CB"/>
    <property type="match status" value="1"/>
</dbReference>
<feature type="domain" description="Tyr recombinase" evidence="6">
    <location>
        <begin position="171"/>
        <end position="364"/>
    </location>
</feature>
<dbReference type="Gene3D" id="1.10.150.130">
    <property type="match status" value="1"/>
</dbReference>
<accession>A0A919M709</accession>
<dbReference type="InterPro" id="IPR004107">
    <property type="entry name" value="Integrase_SAM-like_N"/>
</dbReference>
<dbReference type="InterPro" id="IPR011010">
    <property type="entry name" value="DNA_brk_join_enz"/>
</dbReference>
<evidence type="ECO:0000259" key="7">
    <source>
        <dbReference type="PROSITE" id="PS51900"/>
    </source>
</evidence>
<dbReference type="Proteomes" id="UP000619479">
    <property type="component" value="Unassembled WGS sequence"/>
</dbReference>
<comment type="similarity">
    <text evidence="1">Belongs to the 'phage' integrase family.</text>
</comment>
<keyword evidence="9" id="KW-1185">Reference proteome</keyword>
<dbReference type="GO" id="GO:0006310">
    <property type="term" value="P:DNA recombination"/>
    <property type="evidence" value="ECO:0007669"/>
    <property type="project" value="UniProtKB-KW"/>
</dbReference>
<evidence type="ECO:0000256" key="3">
    <source>
        <dbReference type="ARBA" id="ARBA00023125"/>
    </source>
</evidence>
<evidence type="ECO:0000313" key="8">
    <source>
        <dbReference type="EMBL" id="GID66803.1"/>
    </source>
</evidence>
<dbReference type="Pfam" id="PF00589">
    <property type="entry name" value="Phage_integrase"/>
    <property type="match status" value="1"/>
</dbReference>
<evidence type="ECO:0000259" key="6">
    <source>
        <dbReference type="PROSITE" id="PS51898"/>
    </source>
</evidence>
<protein>
    <recommendedName>
        <fullName evidence="10">Integrase</fullName>
    </recommendedName>
</protein>
<dbReference type="InterPro" id="IPR002104">
    <property type="entry name" value="Integrase_catalytic"/>
</dbReference>
<feature type="domain" description="Core-binding (CB)" evidence="7">
    <location>
        <begin position="42"/>
        <end position="130"/>
    </location>
</feature>
<proteinExistence type="inferred from homology"/>
<dbReference type="Gene3D" id="1.10.443.10">
    <property type="entry name" value="Intergrase catalytic core"/>
    <property type="match status" value="1"/>
</dbReference>
<keyword evidence="2" id="KW-0229">DNA integration</keyword>